<reference evidence="2" key="1">
    <citation type="submission" date="2023-03" db="EMBL/GenBank/DDBJ databases">
        <title>Massive genome expansion in bonnet fungi (Mycena s.s.) driven by repeated elements and novel gene families across ecological guilds.</title>
        <authorList>
            <consortium name="Lawrence Berkeley National Laboratory"/>
            <person name="Harder C.B."/>
            <person name="Miyauchi S."/>
            <person name="Viragh M."/>
            <person name="Kuo A."/>
            <person name="Thoen E."/>
            <person name="Andreopoulos B."/>
            <person name="Lu D."/>
            <person name="Skrede I."/>
            <person name="Drula E."/>
            <person name="Henrissat B."/>
            <person name="Morin E."/>
            <person name="Kohler A."/>
            <person name="Barry K."/>
            <person name="LaButti K."/>
            <person name="Morin E."/>
            <person name="Salamov A."/>
            <person name="Lipzen A."/>
            <person name="Mereny Z."/>
            <person name="Hegedus B."/>
            <person name="Baldrian P."/>
            <person name="Stursova M."/>
            <person name="Weitz H."/>
            <person name="Taylor A."/>
            <person name="Grigoriev I.V."/>
            <person name="Nagy L.G."/>
            <person name="Martin F."/>
            <person name="Kauserud H."/>
        </authorList>
    </citation>
    <scope>NUCLEOTIDE SEQUENCE</scope>
    <source>
        <strain evidence="2">9284</strain>
    </source>
</reference>
<feature type="region of interest" description="Disordered" evidence="1">
    <location>
        <begin position="67"/>
        <end position="95"/>
    </location>
</feature>
<protein>
    <submittedName>
        <fullName evidence="2">Uncharacterized protein</fullName>
    </submittedName>
</protein>
<evidence type="ECO:0000313" key="3">
    <source>
        <dbReference type="Proteomes" id="UP001221142"/>
    </source>
</evidence>
<comment type="caution">
    <text evidence="2">The sequence shown here is derived from an EMBL/GenBank/DDBJ whole genome shotgun (WGS) entry which is preliminary data.</text>
</comment>
<feature type="region of interest" description="Disordered" evidence="1">
    <location>
        <begin position="1"/>
        <end position="32"/>
    </location>
</feature>
<gene>
    <name evidence="2" type="ORF">FB45DRAFT_888758</name>
</gene>
<proteinExistence type="predicted"/>
<name>A0AAD7CJX5_9AGAR</name>
<dbReference type="AlphaFoldDB" id="A0AAD7CJX5"/>
<keyword evidence="3" id="KW-1185">Reference proteome</keyword>
<sequence>MAPGANYMGGKRNAARARSKDTTRRTHKAHFGRQRLDILTKGLLGRNTTSNAFGPRATASDIELSHAKQSENDSDAFIPGPHRPMKAGQSSEKRRSRVLEALHTAEPLAMRAAMDQILSIPDLAGLSTRRTPELKRPRFVGDSDSPCPRRKRHVRSSLPGGTVPILVTERARSPFQLSFSRGRRC</sequence>
<organism evidence="2 3">
    <name type="scientific">Roridomyces roridus</name>
    <dbReference type="NCBI Taxonomy" id="1738132"/>
    <lineage>
        <taxon>Eukaryota</taxon>
        <taxon>Fungi</taxon>
        <taxon>Dikarya</taxon>
        <taxon>Basidiomycota</taxon>
        <taxon>Agaricomycotina</taxon>
        <taxon>Agaricomycetes</taxon>
        <taxon>Agaricomycetidae</taxon>
        <taxon>Agaricales</taxon>
        <taxon>Marasmiineae</taxon>
        <taxon>Mycenaceae</taxon>
        <taxon>Roridomyces</taxon>
    </lineage>
</organism>
<evidence type="ECO:0000256" key="1">
    <source>
        <dbReference type="SAM" id="MobiDB-lite"/>
    </source>
</evidence>
<dbReference type="EMBL" id="JARKIF010000001">
    <property type="protein sequence ID" value="KAJ7650776.1"/>
    <property type="molecule type" value="Genomic_DNA"/>
</dbReference>
<accession>A0AAD7CJX5</accession>
<dbReference type="Proteomes" id="UP001221142">
    <property type="component" value="Unassembled WGS sequence"/>
</dbReference>
<feature type="region of interest" description="Disordered" evidence="1">
    <location>
        <begin position="136"/>
        <end position="159"/>
    </location>
</feature>
<evidence type="ECO:0000313" key="2">
    <source>
        <dbReference type="EMBL" id="KAJ7650776.1"/>
    </source>
</evidence>